<proteinExistence type="predicted"/>
<protein>
    <submittedName>
        <fullName evidence="2">Uncharacterized protein</fullName>
    </submittedName>
</protein>
<keyword evidence="1" id="KW-0472">Membrane</keyword>
<sequence>MNSFLGAVLEQHRTFSVIDLDHLDSLSDDNIRMTVAQIDSFLTSIQSFYEKTFSEYSAFTDIIFPFFMFLNALVAAVSYKRFHMTQLMNLRNLITTYNFPAKFS</sequence>
<dbReference type="EMBL" id="JH715034">
    <property type="protein sequence ID" value="EFO12673.1"/>
    <property type="molecule type" value="Genomic_DNA"/>
</dbReference>
<dbReference type="InParanoid" id="A0A1S0TEW3"/>
<name>A0A1S0TEW3_LOALO</name>
<feature type="transmembrane region" description="Helical" evidence="1">
    <location>
        <begin position="62"/>
        <end position="79"/>
    </location>
</feature>
<gene>
    <name evidence="2" type="ORF">LOAG_15860</name>
</gene>
<evidence type="ECO:0000256" key="1">
    <source>
        <dbReference type="SAM" id="Phobius"/>
    </source>
</evidence>
<dbReference type="KEGG" id="loa:LOAG_15860"/>
<accession>A0A1S0TEW3</accession>
<feature type="non-terminal residue" evidence="2">
    <location>
        <position position="104"/>
    </location>
</feature>
<reference evidence="2" key="1">
    <citation type="submission" date="2012-04" db="EMBL/GenBank/DDBJ databases">
        <title>The Genome Sequence of Loa loa.</title>
        <authorList>
            <consortium name="The Broad Institute Genome Sequencing Platform"/>
            <consortium name="Broad Institute Genome Sequencing Center for Infectious Disease"/>
            <person name="Nutman T.B."/>
            <person name="Fink D.L."/>
            <person name="Russ C."/>
            <person name="Young S."/>
            <person name="Zeng Q."/>
            <person name="Gargeya S."/>
            <person name="Alvarado L."/>
            <person name="Berlin A."/>
            <person name="Chapman S.B."/>
            <person name="Chen Z."/>
            <person name="Freedman E."/>
            <person name="Gellesch M."/>
            <person name="Goldberg J."/>
            <person name="Griggs A."/>
            <person name="Gujja S."/>
            <person name="Heilman E.R."/>
            <person name="Heiman D."/>
            <person name="Howarth C."/>
            <person name="Mehta T."/>
            <person name="Neiman D."/>
            <person name="Pearson M."/>
            <person name="Roberts A."/>
            <person name="Saif S."/>
            <person name="Shea T."/>
            <person name="Shenoy N."/>
            <person name="Sisk P."/>
            <person name="Stolte C."/>
            <person name="Sykes S."/>
            <person name="White J."/>
            <person name="Yandava C."/>
            <person name="Haas B."/>
            <person name="Henn M.R."/>
            <person name="Nusbaum C."/>
            <person name="Birren B."/>
        </authorList>
    </citation>
    <scope>NUCLEOTIDE SEQUENCE [LARGE SCALE GENOMIC DNA]</scope>
</reference>
<dbReference type="AlphaFoldDB" id="A0A1S0TEW3"/>
<keyword evidence="1" id="KW-0812">Transmembrane</keyword>
<keyword evidence="1" id="KW-1133">Transmembrane helix</keyword>
<organism evidence="2">
    <name type="scientific">Loa loa</name>
    <name type="common">Eye worm</name>
    <name type="synonym">Filaria loa</name>
    <dbReference type="NCBI Taxonomy" id="7209"/>
    <lineage>
        <taxon>Eukaryota</taxon>
        <taxon>Metazoa</taxon>
        <taxon>Ecdysozoa</taxon>
        <taxon>Nematoda</taxon>
        <taxon>Chromadorea</taxon>
        <taxon>Rhabditida</taxon>
        <taxon>Spirurina</taxon>
        <taxon>Spiruromorpha</taxon>
        <taxon>Filarioidea</taxon>
        <taxon>Onchocercidae</taxon>
        <taxon>Loa</taxon>
    </lineage>
</organism>
<dbReference type="CTD" id="9953355"/>
<dbReference type="GeneID" id="9953355"/>
<dbReference type="RefSeq" id="XP_003151396.1">
    <property type="nucleotide sequence ID" value="XM_003151348.1"/>
</dbReference>
<evidence type="ECO:0000313" key="2">
    <source>
        <dbReference type="EMBL" id="EFO12673.1"/>
    </source>
</evidence>